<evidence type="ECO:0000313" key="2">
    <source>
        <dbReference type="Proteomes" id="UP001189429"/>
    </source>
</evidence>
<feature type="non-terminal residue" evidence="1">
    <location>
        <position position="109"/>
    </location>
</feature>
<name>A0ABN9Q930_9DINO</name>
<protein>
    <submittedName>
        <fullName evidence="1">Uncharacterized protein</fullName>
    </submittedName>
</protein>
<dbReference type="Proteomes" id="UP001189429">
    <property type="component" value="Unassembled WGS sequence"/>
</dbReference>
<keyword evidence="2" id="KW-1185">Reference proteome</keyword>
<proteinExistence type="predicted"/>
<sequence length="109" mass="11229">MAETTDRCYGDGARLVLIAAPELQCAGASSAGEERLALGADPEGDLAAAASGADDFPTADDEVYEHGAMIRIPLGPSAWRLSVADLAGMRQDLAALGERFGVLAQEPRG</sequence>
<accession>A0ABN9Q930</accession>
<gene>
    <name evidence="1" type="ORF">PCOR1329_LOCUS9098</name>
</gene>
<comment type="caution">
    <text evidence="1">The sequence shown here is derived from an EMBL/GenBank/DDBJ whole genome shotgun (WGS) entry which is preliminary data.</text>
</comment>
<evidence type="ECO:0000313" key="1">
    <source>
        <dbReference type="EMBL" id="CAK0801138.1"/>
    </source>
</evidence>
<organism evidence="1 2">
    <name type="scientific">Prorocentrum cordatum</name>
    <dbReference type="NCBI Taxonomy" id="2364126"/>
    <lineage>
        <taxon>Eukaryota</taxon>
        <taxon>Sar</taxon>
        <taxon>Alveolata</taxon>
        <taxon>Dinophyceae</taxon>
        <taxon>Prorocentrales</taxon>
        <taxon>Prorocentraceae</taxon>
        <taxon>Prorocentrum</taxon>
    </lineage>
</organism>
<reference evidence="1" key="1">
    <citation type="submission" date="2023-10" db="EMBL/GenBank/DDBJ databases">
        <authorList>
            <person name="Chen Y."/>
            <person name="Shah S."/>
            <person name="Dougan E. K."/>
            <person name="Thang M."/>
            <person name="Chan C."/>
        </authorList>
    </citation>
    <scope>NUCLEOTIDE SEQUENCE [LARGE SCALE GENOMIC DNA]</scope>
</reference>
<dbReference type="EMBL" id="CAUYUJ010002516">
    <property type="protein sequence ID" value="CAK0801138.1"/>
    <property type="molecule type" value="Genomic_DNA"/>
</dbReference>